<dbReference type="SUPFAM" id="SSF51735">
    <property type="entry name" value="NAD(P)-binding Rossmann-fold domains"/>
    <property type="match status" value="1"/>
</dbReference>
<dbReference type="InterPro" id="IPR008030">
    <property type="entry name" value="NmrA-like"/>
</dbReference>
<dbReference type="PANTHER" id="PTHR43162">
    <property type="match status" value="1"/>
</dbReference>
<dbReference type="EMBL" id="JACSGR010000003">
    <property type="protein sequence ID" value="MBH5329047.1"/>
    <property type="molecule type" value="Genomic_DNA"/>
</dbReference>
<evidence type="ECO:0000259" key="1">
    <source>
        <dbReference type="Pfam" id="PF05368"/>
    </source>
</evidence>
<evidence type="ECO:0000313" key="2">
    <source>
        <dbReference type="EMBL" id="MBH5329047.1"/>
    </source>
</evidence>
<dbReference type="Pfam" id="PF05368">
    <property type="entry name" value="NmrA"/>
    <property type="match status" value="1"/>
</dbReference>
<organism evidence="2 3">
    <name type="scientific">Eikenella glucosivorans</name>
    <dbReference type="NCBI Taxonomy" id="2766967"/>
    <lineage>
        <taxon>Bacteria</taxon>
        <taxon>Pseudomonadati</taxon>
        <taxon>Pseudomonadota</taxon>
        <taxon>Betaproteobacteria</taxon>
        <taxon>Neisseriales</taxon>
        <taxon>Neisseriaceae</taxon>
        <taxon>Eikenella</taxon>
    </lineage>
</organism>
<proteinExistence type="predicted"/>
<accession>A0ABS0N9R4</accession>
<dbReference type="InterPro" id="IPR036291">
    <property type="entry name" value="NAD(P)-bd_dom_sf"/>
</dbReference>
<protein>
    <submittedName>
        <fullName evidence="2">NAD(P)H-binding protein</fullName>
    </submittedName>
</protein>
<dbReference type="Gene3D" id="3.90.25.10">
    <property type="entry name" value="UDP-galactose 4-epimerase, domain 1"/>
    <property type="match status" value="1"/>
</dbReference>
<dbReference type="Gene3D" id="3.40.50.720">
    <property type="entry name" value="NAD(P)-binding Rossmann-like Domain"/>
    <property type="match status" value="1"/>
</dbReference>
<feature type="domain" description="NmrA-like" evidence="1">
    <location>
        <begin position="3"/>
        <end position="227"/>
    </location>
</feature>
<reference evidence="2 3" key="1">
    <citation type="submission" date="2020-09" db="EMBL/GenBank/DDBJ databases">
        <title>Eikenella S3660 sp. nov., isolated from a throat swab.</title>
        <authorList>
            <person name="Buhl M."/>
        </authorList>
    </citation>
    <scope>NUCLEOTIDE SEQUENCE [LARGE SCALE GENOMIC DNA]</scope>
    <source>
        <strain evidence="2 3">S3360</strain>
    </source>
</reference>
<name>A0ABS0N9R4_9NEIS</name>
<sequence length="278" mass="30356">MAEQILVLSATGNVGKFVVQALLNKGVSVKAASRRGENIGAAQGVKFDFDDESTWNAALENVSAAYVMLPMGYANQDKLNALLKLMLEKGIKPVLQTATEHFDSPENPNFHTEKRLEQSGKPYVILRPTWFMDNFNILWRADLQKGVLTLPLHTGKSALIDVRDIADCAVAALTSDKFNGKAFNLTGGELKTYAEMVEILAEHSGLPLRFDSVTPEQYAAKLKADGFPDAGIPYFLKVLADVENGSASIITDDVQTLTGHAPRTLADFAKDNADKWRA</sequence>
<gene>
    <name evidence="2" type="ORF">H9Q10_05115</name>
</gene>
<comment type="caution">
    <text evidence="2">The sequence shown here is derived from an EMBL/GenBank/DDBJ whole genome shotgun (WGS) entry which is preliminary data.</text>
</comment>
<dbReference type="InterPro" id="IPR051604">
    <property type="entry name" value="Ergot_Alk_Oxidoreductase"/>
</dbReference>
<keyword evidence="3" id="KW-1185">Reference proteome</keyword>
<dbReference type="PANTHER" id="PTHR43162:SF1">
    <property type="entry name" value="PRESTALK A DIFFERENTIATION PROTEIN A"/>
    <property type="match status" value="1"/>
</dbReference>
<evidence type="ECO:0000313" key="3">
    <source>
        <dbReference type="Proteomes" id="UP000768471"/>
    </source>
</evidence>
<dbReference type="RefSeq" id="WP_197902931.1">
    <property type="nucleotide sequence ID" value="NZ_JACSGR010000003.1"/>
</dbReference>
<dbReference type="Proteomes" id="UP000768471">
    <property type="component" value="Unassembled WGS sequence"/>
</dbReference>